<name>A0A8B6GV98_MYTGA</name>
<keyword evidence="2" id="KW-1185">Reference proteome</keyword>
<reference evidence="1" key="1">
    <citation type="submission" date="2018-11" db="EMBL/GenBank/DDBJ databases">
        <authorList>
            <person name="Alioto T."/>
            <person name="Alioto T."/>
        </authorList>
    </citation>
    <scope>NUCLEOTIDE SEQUENCE</scope>
</reference>
<sequence length="112" mass="13240">MSFHTFQHQFWLFCDRPNHVTWKYRKFSTDSWLPEAGQNQIELFDLDITGDNTIPRLVQTEDPGPSCITEMLESEGLIREIKTKKKKKEKGLILYSSVTSMQYCWFTVRCLT</sequence>
<dbReference type="Proteomes" id="UP000596742">
    <property type="component" value="Unassembled WGS sequence"/>
</dbReference>
<accession>A0A8B6GV98</accession>
<evidence type="ECO:0000313" key="1">
    <source>
        <dbReference type="EMBL" id="VDI69994.1"/>
    </source>
</evidence>
<proteinExistence type="predicted"/>
<comment type="caution">
    <text evidence="1">The sequence shown here is derived from an EMBL/GenBank/DDBJ whole genome shotgun (WGS) entry which is preliminary data.</text>
</comment>
<protein>
    <submittedName>
        <fullName evidence="1">Uncharacterized protein</fullName>
    </submittedName>
</protein>
<dbReference type="AlphaFoldDB" id="A0A8B6GV98"/>
<gene>
    <name evidence="1" type="ORF">MGAL_10B056576</name>
</gene>
<dbReference type="OrthoDB" id="10056684at2759"/>
<organism evidence="1 2">
    <name type="scientific">Mytilus galloprovincialis</name>
    <name type="common">Mediterranean mussel</name>
    <dbReference type="NCBI Taxonomy" id="29158"/>
    <lineage>
        <taxon>Eukaryota</taxon>
        <taxon>Metazoa</taxon>
        <taxon>Spiralia</taxon>
        <taxon>Lophotrochozoa</taxon>
        <taxon>Mollusca</taxon>
        <taxon>Bivalvia</taxon>
        <taxon>Autobranchia</taxon>
        <taxon>Pteriomorphia</taxon>
        <taxon>Mytilida</taxon>
        <taxon>Mytiloidea</taxon>
        <taxon>Mytilidae</taxon>
        <taxon>Mytilinae</taxon>
        <taxon>Mytilus</taxon>
    </lineage>
</organism>
<dbReference type="EMBL" id="UYJE01009099">
    <property type="protein sequence ID" value="VDI69994.1"/>
    <property type="molecule type" value="Genomic_DNA"/>
</dbReference>
<evidence type="ECO:0000313" key="2">
    <source>
        <dbReference type="Proteomes" id="UP000596742"/>
    </source>
</evidence>